<dbReference type="PANTHER" id="PTHR45976">
    <property type="entry name" value="ARMADILLO SEGMENT POLARITY PROTEIN"/>
    <property type="match status" value="1"/>
</dbReference>
<dbReference type="GO" id="GO:0045296">
    <property type="term" value="F:cadherin binding"/>
    <property type="evidence" value="ECO:0007669"/>
    <property type="project" value="InterPro"/>
</dbReference>
<evidence type="ECO:0000256" key="1">
    <source>
        <dbReference type="ARBA" id="ARBA00022473"/>
    </source>
</evidence>
<dbReference type="InterPro" id="IPR011989">
    <property type="entry name" value="ARM-like"/>
</dbReference>
<dbReference type="AlphaFoldDB" id="A0A183BRM7"/>
<keyword evidence="1" id="KW-0217">Developmental protein</keyword>
<dbReference type="GO" id="GO:0007155">
    <property type="term" value="P:cell adhesion"/>
    <property type="evidence" value="ECO:0007669"/>
    <property type="project" value="InterPro"/>
</dbReference>
<dbReference type="SMART" id="SM00185">
    <property type="entry name" value="ARM"/>
    <property type="match status" value="4"/>
</dbReference>
<evidence type="ECO:0000313" key="2">
    <source>
        <dbReference type="Proteomes" id="UP000050741"/>
    </source>
</evidence>
<reference evidence="2" key="1">
    <citation type="submission" date="2014-05" db="EMBL/GenBank/DDBJ databases">
        <title>The genome and life-stage specific transcriptomes of Globodera pallida elucidate key aspects of plant parasitism by a cyst nematode.</title>
        <authorList>
            <person name="Cotton J.A."/>
            <person name="Lilley C.J."/>
            <person name="Jones L.M."/>
            <person name="Kikuchi T."/>
            <person name="Reid A.J."/>
            <person name="Thorpe P."/>
            <person name="Tsai I.J."/>
            <person name="Beasley H."/>
            <person name="Blok V."/>
            <person name="Cock P.J.A."/>
            <person name="Van den Akker S.E."/>
            <person name="Holroyd N."/>
            <person name="Hunt M."/>
            <person name="Mantelin S."/>
            <person name="Naghra H."/>
            <person name="Pain A."/>
            <person name="Palomares-Rius J.E."/>
            <person name="Zarowiecki M."/>
            <person name="Berriman M."/>
            <person name="Jones J.T."/>
            <person name="Urwin P.E."/>
        </authorList>
    </citation>
    <scope>NUCLEOTIDE SEQUENCE [LARGE SCALE GENOMIC DNA]</scope>
    <source>
        <strain evidence="2">Lindley</strain>
    </source>
</reference>
<dbReference type="InterPro" id="IPR000225">
    <property type="entry name" value="Armadillo"/>
</dbReference>
<proteinExistence type="predicted"/>
<sequence length="729" mass="82097">MKGSQSKSIQHQSFTPQQKVQNWNLFGPGQIPHDSGVHSMSHSTANSVMSNMHHPLSCISTISSLPDDISSLQDHPYFQHIPSGLRHEDPEKIREVLPELVPLINDDCEEVVLRALNIINGIAKKDKSRAPVEAPLIGEQKVVEGLLRTMKTHQIDQLLTSHVALHFGQRTQRKGSVRPYYRCPWDELFGGMRTLTQVLGWLDDKNEKFLNIVTDIMQKLITKNPDQMAFFIGLNGHQKLINVIGHCRQEALLWRVTKLIDKIVQMDAERMVAAGLLEAMQRHLDHPSQRLLRQVLSCIRSVSHVPSTDRQIHPLLQKLLQLLGTSDLRLKESCADILANLCANNAQNKAFLVENGAVPALFQLLYELDSVRNGGGGATGDDSFQRQLEGIQETALTLLKSLCTGPKDDLRVMAAKQQVLHNDGHKRLLLEKLREWHFGLLRRALLLLIQLANSDSLLLCQLRFLVTFAPRPRFPQSPDSHPVEHCSFASQIVLLTQQFINMLPDSTELCRHCLDSLRAMSRDELLLEEIYSELRSRRVTEGGQGPRLLIPQLLLCFSDQLAAHAIFLLAELARIPETIQMICRHPNTVVTLRRWADKELEQGHNSKQQQQTQAAQKASQLLQLIGLGRVHNTMTGGRGRAQHSQFSALAPMREELSSVVVQNDFPAMDCSSTAAPTFPNEGLSSHSECLQKQQHHQMDHSTTILRNKEQLEQFGTLEEMQVGFGWACN</sequence>
<dbReference type="InterPro" id="IPR016024">
    <property type="entry name" value="ARM-type_fold"/>
</dbReference>
<accession>A0A183BRM7</accession>
<name>A0A183BRM7_GLOPA</name>
<dbReference type="SUPFAM" id="SSF48371">
    <property type="entry name" value="ARM repeat"/>
    <property type="match status" value="1"/>
</dbReference>
<evidence type="ECO:0000313" key="3">
    <source>
        <dbReference type="WBParaSite" id="GPLIN_000326300"/>
    </source>
</evidence>
<dbReference type="Proteomes" id="UP000050741">
    <property type="component" value="Unassembled WGS sequence"/>
</dbReference>
<dbReference type="InterPro" id="IPR013284">
    <property type="entry name" value="Beta-catenin"/>
</dbReference>
<dbReference type="Gene3D" id="1.25.10.10">
    <property type="entry name" value="Leucine-rich Repeat Variant"/>
    <property type="match status" value="1"/>
</dbReference>
<protein>
    <submittedName>
        <fullName evidence="3">PUM-HD domain-containing protein</fullName>
    </submittedName>
</protein>
<reference evidence="3" key="2">
    <citation type="submission" date="2016-06" db="UniProtKB">
        <authorList>
            <consortium name="WormBaseParasite"/>
        </authorList>
    </citation>
    <scope>IDENTIFICATION</scope>
</reference>
<keyword evidence="2" id="KW-1185">Reference proteome</keyword>
<dbReference type="WBParaSite" id="GPLIN_000326300">
    <property type="protein sequence ID" value="GPLIN_000326300"/>
    <property type="gene ID" value="GPLIN_000326300"/>
</dbReference>
<organism evidence="2 3">
    <name type="scientific">Globodera pallida</name>
    <name type="common">Potato cyst nematode worm</name>
    <name type="synonym">Heterodera pallida</name>
    <dbReference type="NCBI Taxonomy" id="36090"/>
    <lineage>
        <taxon>Eukaryota</taxon>
        <taxon>Metazoa</taxon>
        <taxon>Ecdysozoa</taxon>
        <taxon>Nematoda</taxon>
        <taxon>Chromadorea</taxon>
        <taxon>Rhabditida</taxon>
        <taxon>Tylenchina</taxon>
        <taxon>Tylenchomorpha</taxon>
        <taxon>Tylenchoidea</taxon>
        <taxon>Heteroderidae</taxon>
        <taxon>Heteroderinae</taxon>
        <taxon>Globodera</taxon>
    </lineage>
</organism>